<gene>
    <name evidence="2" type="ORF">PFICI_09886</name>
</gene>
<organism evidence="2 3">
    <name type="scientific">Pestalotiopsis fici (strain W106-1 / CGMCC3.15140)</name>
    <dbReference type="NCBI Taxonomy" id="1229662"/>
    <lineage>
        <taxon>Eukaryota</taxon>
        <taxon>Fungi</taxon>
        <taxon>Dikarya</taxon>
        <taxon>Ascomycota</taxon>
        <taxon>Pezizomycotina</taxon>
        <taxon>Sordariomycetes</taxon>
        <taxon>Xylariomycetidae</taxon>
        <taxon>Amphisphaeriales</taxon>
        <taxon>Sporocadaceae</taxon>
        <taxon>Pestalotiopsis</taxon>
    </lineage>
</organism>
<sequence>MAPLIHIIWPAQSANFISDELGYDGNWMDPMLSDVGVQEAQWLRERTASMGPRLQGIFSSPCYRSIATAQIAFHGRGKHVLPGGASRDLKISLDGALIETLEYPPNRPAHPQAIINHFGEDLLHTRLIQDNRYQNERFFREYCSHPAACAARAAACRRHIRDWVQSRYRLTGDENGEIVVVGHPVTNAFLAMPTAGVVNWTLPPNFRPPPTASIQTYRFIRWQSWTGTDTAAPLVKVPHEELIAHDPSYTWNEDNGSGPRGPQPVPAQTGIGAISSNPEDYMDVDSPPNNSPGAIAAPPTTPTDPDAQLSRPSFRKPIKDPKYTMPPSVVAEIKASLPQWPAKFIRTRPKFEPKAWPDPEKIVVVRNRFRGSPGKKAVWEAETDIEKRRDRGLGDMERRARDIQRYFHKYGYTDQFTPIVVAQAQALCPPKPVPPLSEEPDIFEPIFTPAPTWDVIDFEIYPSWFTDPKRVQAWLNLQWNARGRWDGWDANVGPKPDDSPKKAT</sequence>
<dbReference type="RefSeq" id="XP_007836658.1">
    <property type="nucleotide sequence ID" value="XM_007838467.1"/>
</dbReference>
<proteinExistence type="predicted"/>
<dbReference type="InParanoid" id="W3WVI2"/>
<name>W3WVI2_PESFW</name>
<dbReference type="Proteomes" id="UP000030651">
    <property type="component" value="Unassembled WGS sequence"/>
</dbReference>
<dbReference type="EMBL" id="KI912115">
    <property type="protein sequence ID" value="ETS77824.1"/>
    <property type="molecule type" value="Genomic_DNA"/>
</dbReference>
<dbReference type="HOGENOM" id="CLU_540911_0_0_1"/>
<evidence type="ECO:0000256" key="1">
    <source>
        <dbReference type="SAM" id="MobiDB-lite"/>
    </source>
</evidence>
<feature type="region of interest" description="Disordered" evidence="1">
    <location>
        <begin position="247"/>
        <end position="322"/>
    </location>
</feature>
<protein>
    <submittedName>
        <fullName evidence="2">Uncharacterized protein</fullName>
    </submittedName>
</protein>
<dbReference type="SUPFAM" id="SSF53254">
    <property type="entry name" value="Phosphoglycerate mutase-like"/>
    <property type="match status" value="1"/>
</dbReference>
<dbReference type="OrthoDB" id="10660316at2759"/>
<dbReference type="InterPro" id="IPR029033">
    <property type="entry name" value="His_PPase_superfam"/>
</dbReference>
<reference evidence="3" key="1">
    <citation type="journal article" date="2015" name="BMC Genomics">
        <title>Genomic and transcriptomic analysis of the endophytic fungus Pestalotiopsis fici reveals its lifestyle and high potential for synthesis of natural products.</title>
        <authorList>
            <person name="Wang X."/>
            <person name="Zhang X."/>
            <person name="Liu L."/>
            <person name="Xiang M."/>
            <person name="Wang W."/>
            <person name="Sun X."/>
            <person name="Che Y."/>
            <person name="Guo L."/>
            <person name="Liu G."/>
            <person name="Guo L."/>
            <person name="Wang C."/>
            <person name="Yin W.B."/>
            <person name="Stadler M."/>
            <person name="Zhang X."/>
            <person name="Liu X."/>
        </authorList>
    </citation>
    <scope>NUCLEOTIDE SEQUENCE [LARGE SCALE GENOMIC DNA]</scope>
    <source>
        <strain evidence="3">W106-1 / CGMCC3.15140</strain>
    </source>
</reference>
<dbReference type="GeneID" id="19274899"/>
<evidence type="ECO:0000313" key="3">
    <source>
        <dbReference type="Proteomes" id="UP000030651"/>
    </source>
</evidence>
<dbReference type="KEGG" id="pfy:PFICI_09886"/>
<dbReference type="AlphaFoldDB" id="W3WVI2"/>
<evidence type="ECO:0000313" key="2">
    <source>
        <dbReference type="EMBL" id="ETS77824.1"/>
    </source>
</evidence>
<accession>W3WVI2</accession>
<keyword evidence="3" id="KW-1185">Reference proteome</keyword>
<dbReference type="Gene3D" id="3.40.50.1240">
    <property type="entry name" value="Phosphoglycerate mutase-like"/>
    <property type="match status" value="1"/>
</dbReference>